<reference evidence="2 3" key="1">
    <citation type="submission" date="2024-02" db="EMBL/GenBank/DDBJ databases">
        <title>de novo genome assembly of Solanum bulbocastanum strain 11H21.</title>
        <authorList>
            <person name="Hosaka A.J."/>
        </authorList>
    </citation>
    <scope>NUCLEOTIDE SEQUENCE [LARGE SCALE GENOMIC DNA]</scope>
    <source>
        <tissue evidence="2">Young leaves</tissue>
    </source>
</reference>
<evidence type="ECO:0000256" key="1">
    <source>
        <dbReference type="SAM" id="MobiDB-lite"/>
    </source>
</evidence>
<keyword evidence="3" id="KW-1185">Reference proteome</keyword>
<dbReference type="Proteomes" id="UP001371456">
    <property type="component" value="Unassembled WGS sequence"/>
</dbReference>
<comment type="caution">
    <text evidence="2">The sequence shown here is derived from an EMBL/GenBank/DDBJ whole genome shotgun (WGS) entry which is preliminary data.</text>
</comment>
<organism evidence="2 3">
    <name type="scientific">Solanum bulbocastanum</name>
    <name type="common">Wild potato</name>
    <dbReference type="NCBI Taxonomy" id="147425"/>
    <lineage>
        <taxon>Eukaryota</taxon>
        <taxon>Viridiplantae</taxon>
        <taxon>Streptophyta</taxon>
        <taxon>Embryophyta</taxon>
        <taxon>Tracheophyta</taxon>
        <taxon>Spermatophyta</taxon>
        <taxon>Magnoliopsida</taxon>
        <taxon>eudicotyledons</taxon>
        <taxon>Gunneridae</taxon>
        <taxon>Pentapetalae</taxon>
        <taxon>asterids</taxon>
        <taxon>lamiids</taxon>
        <taxon>Solanales</taxon>
        <taxon>Solanaceae</taxon>
        <taxon>Solanoideae</taxon>
        <taxon>Solaneae</taxon>
        <taxon>Solanum</taxon>
    </lineage>
</organism>
<evidence type="ECO:0000313" key="3">
    <source>
        <dbReference type="Proteomes" id="UP001371456"/>
    </source>
</evidence>
<accession>A0AAN8Y362</accession>
<feature type="region of interest" description="Disordered" evidence="1">
    <location>
        <begin position="1"/>
        <end position="29"/>
    </location>
</feature>
<dbReference type="EMBL" id="JBANQN010000010">
    <property type="protein sequence ID" value="KAK6777564.1"/>
    <property type="molecule type" value="Genomic_DNA"/>
</dbReference>
<sequence>MQKDEAQTKKENIMKLEAEARKGKKGKGE</sequence>
<name>A0AAN8Y362_SOLBU</name>
<evidence type="ECO:0000313" key="2">
    <source>
        <dbReference type="EMBL" id="KAK6777564.1"/>
    </source>
</evidence>
<proteinExistence type="predicted"/>
<protein>
    <submittedName>
        <fullName evidence="2">Uncharacterized protein</fullName>
    </submittedName>
</protein>
<gene>
    <name evidence="2" type="ORF">RDI58_024282</name>
</gene>
<dbReference type="AlphaFoldDB" id="A0AAN8Y362"/>